<evidence type="ECO:0000259" key="11">
    <source>
        <dbReference type="Pfam" id="PF05572"/>
    </source>
</evidence>
<dbReference type="PANTHER" id="PTHR47466:SF1">
    <property type="entry name" value="METALLOPROTEASE MEP1 (AFU_ORTHOLOGUE AFUA_1G07730)-RELATED"/>
    <property type="match status" value="1"/>
</dbReference>
<keyword evidence="8 12" id="KW-0482">Metalloprotease</keyword>
<evidence type="ECO:0000256" key="8">
    <source>
        <dbReference type="ARBA" id="ARBA00023049"/>
    </source>
</evidence>
<comment type="similarity">
    <text evidence="2">Belongs to the peptidase M43B family.</text>
</comment>
<reference evidence="12 13" key="1">
    <citation type="submission" date="2020-01" db="EMBL/GenBank/DDBJ databases">
        <title>Identification and distribution of gene clusters putatively required for synthesis of sphingolipid metabolism inhibitors in phylogenetically diverse species of the filamentous fungus Fusarium.</title>
        <authorList>
            <person name="Kim H.-S."/>
            <person name="Busman M."/>
            <person name="Brown D.W."/>
            <person name="Divon H."/>
            <person name="Uhlig S."/>
            <person name="Proctor R.H."/>
        </authorList>
    </citation>
    <scope>NUCLEOTIDE SEQUENCE [LARGE SCALE GENOMIC DNA]</scope>
    <source>
        <strain evidence="12 13">NRRL 13308</strain>
    </source>
</reference>
<dbReference type="GO" id="GO:0008237">
    <property type="term" value="F:metallopeptidase activity"/>
    <property type="evidence" value="ECO:0007669"/>
    <property type="project" value="UniProtKB-KW"/>
</dbReference>
<comment type="function">
    <text evidence="1">Secreted metalloproteinase that allows assimilation of proteinaceous substrates.</text>
</comment>
<evidence type="ECO:0000256" key="7">
    <source>
        <dbReference type="ARBA" id="ARBA00022833"/>
    </source>
</evidence>
<evidence type="ECO:0000256" key="3">
    <source>
        <dbReference type="ARBA" id="ARBA00022670"/>
    </source>
</evidence>
<feature type="chain" id="PRO_5034156169" evidence="10">
    <location>
        <begin position="21"/>
        <end position="316"/>
    </location>
</feature>
<evidence type="ECO:0000256" key="1">
    <source>
        <dbReference type="ARBA" id="ARBA00003174"/>
    </source>
</evidence>
<dbReference type="Proteomes" id="UP000536711">
    <property type="component" value="Unassembled WGS sequence"/>
</dbReference>
<feature type="signal peptide" evidence="10">
    <location>
        <begin position="1"/>
        <end position="20"/>
    </location>
</feature>
<comment type="caution">
    <text evidence="12">The sequence shown here is derived from an EMBL/GenBank/DDBJ whole genome shotgun (WGS) entry which is preliminary data.</text>
</comment>
<feature type="domain" description="Peptidase M43 pregnancy-associated plasma-A" evidence="11">
    <location>
        <begin position="210"/>
        <end position="296"/>
    </location>
</feature>
<dbReference type="Gene3D" id="3.40.390.10">
    <property type="entry name" value="Collagenase (Catalytic Domain)"/>
    <property type="match status" value="1"/>
</dbReference>
<dbReference type="PANTHER" id="PTHR47466">
    <property type="match status" value="1"/>
</dbReference>
<proteinExistence type="inferred from homology"/>
<dbReference type="InterPro" id="IPR008754">
    <property type="entry name" value="Peptidase_M43"/>
</dbReference>
<sequence length="316" mass="34888">MRLTTALLATFAFQTVSIDAATTDAQHVSPPASRHCGSHNVPKAAIRTAKSLKLEKRSQGGHAQLYESYKRPGGLVIPTYLHVIESKKKAGFIKQQWLYDQMKVLNETYAPHNIQFVLKNITRTVNDKWAANNLSKDKSLALRQGGYDELNIYFETGLMAEDVSTGICTFPVKDPMHEGEDGTPYAVLDGCHVNPGTLPGGPGQTWQPKDNKGKLATHEVGHWFGLFHTFSGTNCTGEGDMVSDTPAEGAPTNGGCPTGKDSCPDQPGLDPIHNYMDYADQDCQHEFTPYQEKRMYMSFNTLRKGRTFDIHKLGPI</sequence>
<keyword evidence="7" id="KW-0862">Zinc</keyword>
<keyword evidence="5 10" id="KW-0732">Signal</keyword>
<evidence type="ECO:0000256" key="10">
    <source>
        <dbReference type="SAM" id="SignalP"/>
    </source>
</evidence>
<evidence type="ECO:0000256" key="4">
    <source>
        <dbReference type="ARBA" id="ARBA00022723"/>
    </source>
</evidence>
<evidence type="ECO:0000256" key="5">
    <source>
        <dbReference type="ARBA" id="ARBA00022729"/>
    </source>
</evidence>
<organism evidence="12 13">
    <name type="scientific">Fusarium acutatum</name>
    <dbReference type="NCBI Taxonomy" id="78861"/>
    <lineage>
        <taxon>Eukaryota</taxon>
        <taxon>Fungi</taxon>
        <taxon>Dikarya</taxon>
        <taxon>Ascomycota</taxon>
        <taxon>Pezizomycotina</taxon>
        <taxon>Sordariomycetes</taxon>
        <taxon>Hypocreomycetidae</taxon>
        <taxon>Hypocreales</taxon>
        <taxon>Nectriaceae</taxon>
        <taxon>Fusarium</taxon>
        <taxon>Fusarium fujikuroi species complex</taxon>
    </lineage>
</organism>
<dbReference type="EMBL" id="JAADJF010000303">
    <property type="protein sequence ID" value="KAF4425162.1"/>
    <property type="molecule type" value="Genomic_DNA"/>
</dbReference>
<protein>
    <submittedName>
        <fullName evidence="12">Metalloprotease 1</fullName>
    </submittedName>
</protein>
<name>A0A8H4JIT5_9HYPO</name>
<evidence type="ECO:0000313" key="12">
    <source>
        <dbReference type="EMBL" id="KAF4425162.1"/>
    </source>
</evidence>
<evidence type="ECO:0000256" key="9">
    <source>
        <dbReference type="ARBA" id="ARBA00023157"/>
    </source>
</evidence>
<evidence type="ECO:0000256" key="6">
    <source>
        <dbReference type="ARBA" id="ARBA00022801"/>
    </source>
</evidence>
<dbReference type="CDD" id="cd04275">
    <property type="entry name" value="ZnMc_pappalysin_like"/>
    <property type="match status" value="1"/>
</dbReference>
<keyword evidence="9" id="KW-1015">Disulfide bond</keyword>
<dbReference type="OrthoDB" id="536211at2759"/>
<dbReference type="SUPFAM" id="SSF55486">
    <property type="entry name" value="Metalloproteases ('zincins'), catalytic domain"/>
    <property type="match status" value="1"/>
</dbReference>
<keyword evidence="3 12" id="KW-0645">Protease</keyword>
<evidence type="ECO:0000313" key="13">
    <source>
        <dbReference type="Proteomes" id="UP000536711"/>
    </source>
</evidence>
<evidence type="ECO:0000256" key="2">
    <source>
        <dbReference type="ARBA" id="ARBA00008721"/>
    </source>
</evidence>
<dbReference type="InterPro" id="IPR024079">
    <property type="entry name" value="MetalloPept_cat_dom_sf"/>
</dbReference>
<keyword evidence="6" id="KW-0378">Hydrolase</keyword>
<dbReference type="AlphaFoldDB" id="A0A8H4JIT5"/>
<dbReference type="GO" id="GO:0006508">
    <property type="term" value="P:proteolysis"/>
    <property type="evidence" value="ECO:0007669"/>
    <property type="project" value="UniProtKB-KW"/>
</dbReference>
<accession>A0A8H4JIT5</accession>
<dbReference type="GO" id="GO:0046872">
    <property type="term" value="F:metal ion binding"/>
    <property type="evidence" value="ECO:0007669"/>
    <property type="project" value="UniProtKB-KW"/>
</dbReference>
<keyword evidence="13" id="KW-1185">Reference proteome</keyword>
<gene>
    <name evidence="12" type="ORF">FACUT_10050</name>
</gene>
<dbReference type="Pfam" id="PF05572">
    <property type="entry name" value="Peptidase_M43"/>
    <property type="match status" value="1"/>
</dbReference>
<keyword evidence="4" id="KW-0479">Metal-binding</keyword>